<dbReference type="EMBL" id="CM011695">
    <property type="protein sequence ID" value="TMS04032.1"/>
    <property type="molecule type" value="Genomic_DNA"/>
</dbReference>
<organism evidence="1 2">
    <name type="scientific">Larimichthys crocea</name>
    <name type="common">Large yellow croaker</name>
    <name type="synonym">Pseudosciaena crocea</name>
    <dbReference type="NCBI Taxonomy" id="215358"/>
    <lineage>
        <taxon>Eukaryota</taxon>
        <taxon>Metazoa</taxon>
        <taxon>Chordata</taxon>
        <taxon>Craniata</taxon>
        <taxon>Vertebrata</taxon>
        <taxon>Euteleostomi</taxon>
        <taxon>Actinopterygii</taxon>
        <taxon>Neopterygii</taxon>
        <taxon>Teleostei</taxon>
        <taxon>Neoteleostei</taxon>
        <taxon>Acanthomorphata</taxon>
        <taxon>Eupercaria</taxon>
        <taxon>Sciaenidae</taxon>
        <taxon>Larimichthys</taxon>
    </lineage>
</organism>
<dbReference type="Proteomes" id="UP000793456">
    <property type="component" value="Chromosome XXII"/>
</dbReference>
<sequence>MGELAGREEPPYSCECETGWTGLYCDVPSVSCEVAAKQRGVSVAHLCRNSGQCLDAGNVHYCHCQIGYTGSYCEEQVDECTPNPCQNGATCTDFLGGYTCKGWKSAC</sequence>
<reference evidence="1" key="1">
    <citation type="submission" date="2018-11" db="EMBL/GenBank/DDBJ databases">
        <title>The sequence and de novo assembly of Larimichthys crocea genome using PacBio and Hi-C technologies.</title>
        <authorList>
            <person name="Xu P."/>
            <person name="Chen B."/>
            <person name="Zhou Z."/>
            <person name="Ke Q."/>
            <person name="Wu Y."/>
            <person name="Bai H."/>
            <person name="Pu F."/>
        </authorList>
    </citation>
    <scope>NUCLEOTIDE SEQUENCE</scope>
    <source>
        <tissue evidence="1">Muscle</tissue>
    </source>
</reference>
<proteinExistence type="predicted"/>
<accession>A0ACD3QA77</accession>
<protein>
    <submittedName>
        <fullName evidence="1">Uncharacterized protein</fullName>
    </submittedName>
</protein>
<name>A0ACD3QA77_LARCR</name>
<evidence type="ECO:0000313" key="1">
    <source>
        <dbReference type="EMBL" id="TMS04032.1"/>
    </source>
</evidence>
<gene>
    <name evidence="1" type="ORF">E3U43_000921</name>
</gene>
<evidence type="ECO:0000313" key="2">
    <source>
        <dbReference type="Proteomes" id="UP000793456"/>
    </source>
</evidence>
<comment type="caution">
    <text evidence="1">The sequence shown here is derived from an EMBL/GenBank/DDBJ whole genome shotgun (WGS) entry which is preliminary data.</text>
</comment>
<keyword evidence="2" id="KW-1185">Reference proteome</keyword>